<dbReference type="Proteomes" id="UP000190541">
    <property type="component" value="Unassembled WGS sequence"/>
</dbReference>
<gene>
    <name evidence="3" type="ORF">SAMN05660226_01860</name>
</gene>
<evidence type="ECO:0000313" key="4">
    <source>
        <dbReference type="Proteomes" id="UP000190541"/>
    </source>
</evidence>
<organism evidence="3 4">
    <name type="scientific">Parapedobacter luteus</name>
    <dbReference type="NCBI Taxonomy" id="623280"/>
    <lineage>
        <taxon>Bacteria</taxon>
        <taxon>Pseudomonadati</taxon>
        <taxon>Bacteroidota</taxon>
        <taxon>Sphingobacteriia</taxon>
        <taxon>Sphingobacteriales</taxon>
        <taxon>Sphingobacteriaceae</taxon>
        <taxon>Parapedobacter</taxon>
    </lineage>
</organism>
<dbReference type="Pfam" id="PF00149">
    <property type="entry name" value="Metallophos"/>
    <property type="match status" value="1"/>
</dbReference>
<dbReference type="Gene3D" id="3.60.21.10">
    <property type="match status" value="1"/>
</dbReference>
<feature type="domain" description="Calcineurin-like phosphoesterase" evidence="2">
    <location>
        <begin position="33"/>
        <end position="215"/>
    </location>
</feature>
<dbReference type="AlphaFoldDB" id="A0A1T5C4S4"/>
<evidence type="ECO:0000259" key="2">
    <source>
        <dbReference type="Pfam" id="PF00149"/>
    </source>
</evidence>
<dbReference type="InterPro" id="IPR013517">
    <property type="entry name" value="FG-GAP"/>
</dbReference>
<dbReference type="PANTHER" id="PTHR43143">
    <property type="entry name" value="METALLOPHOSPHOESTERASE, CALCINEURIN SUPERFAMILY"/>
    <property type="match status" value="1"/>
</dbReference>
<protein>
    <submittedName>
        <fullName evidence="3">Calcineurin-like phosphoesterase</fullName>
    </submittedName>
</protein>
<proteinExistence type="predicted"/>
<keyword evidence="4" id="KW-1185">Reference proteome</keyword>
<evidence type="ECO:0000313" key="3">
    <source>
        <dbReference type="EMBL" id="SKB54518.1"/>
    </source>
</evidence>
<dbReference type="PANTHER" id="PTHR43143:SF5">
    <property type="entry name" value="SECRETED PROTEIN"/>
    <property type="match status" value="1"/>
</dbReference>
<evidence type="ECO:0000256" key="1">
    <source>
        <dbReference type="ARBA" id="ARBA00022729"/>
    </source>
</evidence>
<dbReference type="InterPro" id="IPR051918">
    <property type="entry name" value="STPP_CPPED1"/>
</dbReference>
<dbReference type="STRING" id="623280.SAMN05660226_01860"/>
<dbReference type="InterPro" id="IPR004843">
    <property type="entry name" value="Calcineurin-like_PHP"/>
</dbReference>
<accession>A0A1T5C4S4</accession>
<dbReference type="InterPro" id="IPR028994">
    <property type="entry name" value="Integrin_alpha_N"/>
</dbReference>
<dbReference type="EMBL" id="FUYS01000004">
    <property type="protein sequence ID" value="SKB54518.1"/>
    <property type="molecule type" value="Genomic_DNA"/>
</dbReference>
<dbReference type="SUPFAM" id="SSF56300">
    <property type="entry name" value="Metallo-dependent phosphatases"/>
    <property type="match status" value="1"/>
</dbReference>
<reference evidence="3 4" key="1">
    <citation type="submission" date="2017-02" db="EMBL/GenBank/DDBJ databases">
        <authorList>
            <person name="Peterson S.W."/>
        </authorList>
    </citation>
    <scope>NUCLEOTIDE SEQUENCE [LARGE SCALE GENOMIC DNA]</scope>
    <source>
        <strain evidence="3 4">DSM 22899</strain>
    </source>
</reference>
<name>A0A1T5C4S4_9SPHI</name>
<dbReference type="SUPFAM" id="SSF69318">
    <property type="entry name" value="Integrin alpha N-terminal domain"/>
    <property type="match status" value="1"/>
</dbReference>
<dbReference type="GO" id="GO:0016787">
    <property type="term" value="F:hydrolase activity"/>
    <property type="evidence" value="ECO:0007669"/>
    <property type="project" value="InterPro"/>
</dbReference>
<dbReference type="OrthoDB" id="9772095at2"/>
<dbReference type="Pfam" id="PF01839">
    <property type="entry name" value="FG-GAP"/>
    <property type="match status" value="1"/>
</dbReference>
<sequence>MKDRFFLMLLAVFILLPGFSLPSFEDEEGAFSIAVLPDTQFYTAEVHGGKKEMFFAQTEWIRNNQKSENIQYVVHLGDIVNYGEQDTLAWQYAAQALYALEDPLPGMPHGIPYGTAVGNHDQSPGQRALSDRTTSFNRYFGVDHFRGKPWYGGHYRQDNDSHYDLFSAGGMDFVVVYVEYDMLDEDQENMNDWAADVLKEHADRKAIVVSHAVVGNNRKAGTNEKGFAEFSKQGARLYDRLKRCPNLFLMLGGHVGQNGEGYRQECYAGQMVKIMLSDYQGRENGGNGLMRLLTFHPKKDRIAVRTFSPYSSQEETDEDSHFTKPLFMNTNAGRQFDFDNDGRSDITTFDAGVWSGPEGQVALGQAGDIPVPADYTGDGQTDRAVFRPDAGIFIIEGKDTVHFGQQGDIPVPGDYDGDGYADIAVFRPAVGTWYIQGLEPVKFGGPRSIPVPGDYDGDGKMDVAVFNPQRSVLQIYMMGNQRFEGYAADELIPVPADYNVDGRTDIAAFHAHSGEWIIYNVGKEIVRLGQPGDVPIPGNYHPSGKAVPAVLRNGKVVLADGGQLAHPKIAGGEVVNIPPAIRMTILKQ</sequence>
<keyword evidence="1" id="KW-0732">Signal</keyword>
<dbReference type="InterPro" id="IPR029052">
    <property type="entry name" value="Metallo-depent_PP-like"/>
</dbReference>